<feature type="compositionally biased region" description="Basic and acidic residues" evidence="5">
    <location>
        <begin position="2764"/>
        <end position="2780"/>
    </location>
</feature>
<dbReference type="Gene3D" id="3.80.10.10">
    <property type="entry name" value="Ribonuclease Inhibitor"/>
    <property type="match status" value="1"/>
</dbReference>
<dbReference type="Gene3D" id="2.10.50.10">
    <property type="entry name" value="Tumor Necrosis Factor Receptor, subunit A, domain 2"/>
    <property type="match status" value="1"/>
</dbReference>
<dbReference type="PANTHER" id="PTHR11319:SF35">
    <property type="entry name" value="OUTER MEMBRANE PROTEIN PMPC-RELATED"/>
    <property type="match status" value="1"/>
</dbReference>
<feature type="region of interest" description="Disordered" evidence="5">
    <location>
        <begin position="1795"/>
        <end position="1882"/>
    </location>
</feature>
<feature type="compositionally biased region" description="Pro residues" evidence="5">
    <location>
        <begin position="2641"/>
        <end position="2650"/>
    </location>
</feature>
<evidence type="ECO:0000256" key="2">
    <source>
        <dbReference type="ARBA" id="ARBA00022692"/>
    </source>
</evidence>
<comment type="subcellular location">
    <subcellularLocation>
        <location evidence="1">Membrane</location>
    </subcellularLocation>
</comment>
<feature type="domain" description="Tyrosine-protein kinase ephrin type A/B receptor-like" evidence="8">
    <location>
        <begin position="1194"/>
        <end position="1241"/>
    </location>
</feature>
<feature type="compositionally biased region" description="Basic and acidic residues" evidence="5">
    <location>
        <begin position="415"/>
        <end position="427"/>
    </location>
</feature>
<sequence length="3116" mass="341083">MYVCMHPHAAMQVLTFDWDSSTYRYALHKALQDFGGPLTVDGQEVEIELLVGSLELGYLKDHEAQRQPGIYNSTLPVFEAMVGSGVSLILGLVDSQTASTLLPLATFHQVPFITCTATATELNTYQYFLRMNIPSDDIQAQALLLTLRENQWKNDWKRAAIVQAPTGYSRGLAQEIEKLSVRNDVRITGHAVVESSSEELRQRLFALNAKEDVSVFILLLGRSQLETFVNASRNQTEFKSPGKWVGTGAADQMEGALPTDWGLLDRRDVAFLASDDLADNLGPYLKEMKKDHTLFRGFMGLNPRYCDAASDDPDARLTDFAGDCEVSWARLGIPPGTPFMKKTPIVYTTTRQVLQTAAAVLRAEAMRGPPTVEEDRRRRLQDNQGAFGWFFRSGSNTGSLVSRYRQRRYSIGNLFDRDRRGRGRDSEGVEDPTYEPPTPTPSFPISTPPFSLLLNSTTTPIPVGGFTSPISMPVHSPSPSPSPSPAGVFWMEETRTDYTLLDQIRVVVLTNQDRFDINHTKFINLTHLAAPGSDDADDLTVLRLNGKELLKSLEALGRRSKMTAPNVGGQGGMVGIALHSRHAQQLDSRRHPVLSLGSTETEKDPRCTSAVAMASPSPYGVRAASRNANVTGIFLLTNVQERPRGADEEEGPVSLSFPTVRTLHILEGGGGEVCLPETPVEPQWGQMALLNNTSQPEDCIVCSSVCFECLADHAQMLAVLHEIFSNKYNCALLQHWQQSPVAGLRANEDYDPEGFRELCGEGPFPSLKAADKEPPSEAQRVFAKLKPHEDICSKRGAGQMWGAVECRKQAEGEKAGHYIVHLANIGLSGPVPSSLRRLTHVGTINLSGNKFEGNPFDSLCPEGGAGLPPSLRSLHLSGNALVGDVGALSRCAGVSEGQAGGVGGYLNLTTLMLDSNDFRGDLPLKKGVFHLPVVERFDVSRNSEVTGKVEDIVGALHDKVVLLGLSDTQVSGKIPHDLGKKTELRVLRLASTRISGKVPNVFGSMGNLQELDLSGNWDTLERGPGLPSSLVDLLGEVCKNRTLTLSVDPHMFGCASGTEAPRWRTAEERGVYCKGIQEALDERKRVEEEGETGAWCGEERHSCDLCVPCNLGEQSTGLECEACPAGYASSLDFPARKKGRQCVSDLQFKCDSDPRDLWGLVVADRSPFSFELGGGRAFKEMREMDGLCCQCPPGQFSYEGSETCSLCLPGTFSETPGASGCDRCPSGLFEDFVGAGACRDCPDASVCAPNKEELQGNLKYRGDLAGGGNGALDALEKEEAEIPDFVDDDDDDEEEEMPWDFDRYASFFDMNLTEALMELQHTSLLSSICPSPKAGWFALSIQNWTRPSICPCVYQWLHSNGTSLSSCIPPPNYFAFLNESFEFPNQQQSEVPPFSASSTHHLRRLSEAVHSQTERLVSTLQHPLLSGWSLRNLTAVVANPAAPSSSLQTAAPRSLRKTEGPHAENSVIAACPGGSAVCLQGNVCGLNTTDAFCAACPKGYTKALLNDGCFECPHFGISLLKIAAVVLVVVVVGYLIVRLMVRNNEKKAFVVDQSMQVTIVKISFTWFEFTGLTLTLFWTHVRRVFPGASTEEGAFDLARRIFDPVIFSLDLNCLPDLTTNLGSAIPEHLHLLGAVLVPPIAFLVVIALSCISDTCSKRSRVGRSDSKSLAALVDDNSDSGQEKEKNSSSRWTQVRGVVSAVSAWMPFGRARQESGESKQSEGGGRVEEKAETAVVPSVFREVREQEEEDEREPLSPSRSRSRDTNEAHPPSTFSHQQQVAEAGEIVVVRQPPALQTFPSAPSSEALSLAGERERTVSIEAGGVNNSSSRRESGEKDDKRTRRLSTTSTVDVALGEENAQTTAEQQQEVKEGEQADQLRKRGEARKPSLFGLFSVMPSSTSLRRLSPPGSSAATKRGGAVTPAEGELTSTSEANSKRRKMRNRAEQEEERKRVGGAGSSWCVMDISAMIGTFVIAVYYLHPKISRIFLSNVHCKTLWVEGVEYNVLASNPQVDCYGPQHRPWLLVAAAGVVVWTVGIPVLFGILLFRNRKNLTKQSVILRYGFLFKHFKPSTYWWEIWVMARRILVRLPLALPAAIPDSPVQVIVLVNIAVVFLWVHAWFKPYAPTSYDHCNELELIALLSFFFTLLATTFLATMRGGWHEAGLTAHACFFAMAGIGLSLNVWYVVSALTWLCRPVLRSVAQTSKIPKRYTCCTWLTSGWHRRRSPQRNGLSMTRLGSTLSRRESLRLAKRAYMVGGSSSSSVNLEASEGGMRRLPRLDSDDDFEVPQGCFFRCLVDSEETRGGPEGTVREAKSRRGARRCVFAILGFLQWLFDNFCCLLGGLVCCSKRGWNLSGILRRLLLLQQNEIRLRSDSVLDTSDLTEVEIKFLGRLVSDAVIPHMRIIRSCMDLSLLQELLCAPLRRKMLRREVESLKDYLVNLEPAFLRDHHRRAGGVFTVQRLEALQTWGDHCGTARTLLKDRGPEESLRFKAAMVAPPSGFFGSLSGTGSAGDTHSHGAPRLESLTPAQILLRASISRDRDRDSLRSVSLPTLLPHPAAPQEEEEDRHLGATMEQSEVTEEGEREGQKETGVFAVSLERGVTLGGVSLGSLPSFSAYTGGDGDREQAEETTARFRPGGHSPLPTLPPQPSPFQIPTGTFEHSAEHQSEHTGAEQRESHAHIGGDTEDSPACCSIRSVKEEQHRHGGQGQAEEGEGGHGGNENAYGGRVGLMTTEPEVVPLHGDSPPPSLICSSSDSLTLPVSSRRQSRESMEEKGDGDRLDEAPVPSALSPEEVLMEEGHSCSIVVSRQIMPAAPSGETGRRAEGSQPSRGRRKTSFALFHQTPQSKSQTVSFHGNRTVSSSQGLTGGLGEGSRSGILRRHSSAAMSSLSVWGAMSDRYGKVRKSVRRLYEVTLLVRYAVRFVRAVEETAMSVRRIERPISSAASESVSTDVSQTQQLLQTTGGEGEGDGPSSPFPLERSGGDGPPSSPSAGGLEWKAACMTVEELQAELASHRVMRQIQLYKNLVDTRKKMEPVGEVGKGGMRKLGEGHECRPLIAEIEDWPREWKPYDAKLDRERKQVGAYDLLWRWRAMKRTGEPWRVTPLPFSSVSGSAGLGEV</sequence>
<dbReference type="InterPro" id="IPR028082">
    <property type="entry name" value="Peripla_BP_I"/>
</dbReference>
<evidence type="ECO:0000259" key="7">
    <source>
        <dbReference type="Pfam" id="PF01094"/>
    </source>
</evidence>
<feature type="transmembrane region" description="Helical" evidence="6">
    <location>
        <begin position="2166"/>
        <end position="2191"/>
    </location>
</feature>
<dbReference type="PANTHER" id="PTHR11319">
    <property type="entry name" value="G PROTEIN-COUPLED RECEPTOR-RELATED"/>
    <property type="match status" value="1"/>
</dbReference>
<dbReference type="SMART" id="SM01411">
    <property type="entry name" value="Ephrin_rec_like"/>
    <property type="match status" value="1"/>
</dbReference>
<feature type="compositionally biased region" description="Basic and acidic residues" evidence="5">
    <location>
        <begin position="1941"/>
        <end position="1950"/>
    </location>
</feature>
<reference evidence="9" key="1">
    <citation type="submission" date="2014-11" db="EMBL/GenBank/DDBJ databases">
        <authorList>
            <person name="Otto D Thomas"/>
            <person name="Naeem Raeece"/>
        </authorList>
    </citation>
    <scope>NUCLEOTIDE SEQUENCE</scope>
</reference>
<evidence type="ECO:0008006" key="10">
    <source>
        <dbReference type="Google" id="ProtNLM"/>
    </source>
</evidence>
<feature type="compositionally biased region" description="Low complexity" evidence="5">
    <location>
        <begin position="1855"/>
        <end position="1865"/>
    </location>
</feature>
<feature type="region of interest" description="Disordered" evidence="5">
    <location>
        <begin position="415"/>
        <end position="446"/>
    </location>
</feature>
<proteinExistence type="predicted"/>
<feature type="compositionally biased region" description="Low complexity" evidence="5">
    <location>
        <begin position="2750"/>
        <end position="2762"/>
    </location>
</feature>
<feature type="compositionally biased region" description="Low complexity" evidence="5">
    <location>
        <begin position="1899"/>
        <end position="1910"/>
    </location>
</feature>
<evidence type="ECO:0000256" key="6">
    <source>
        <dbReference type="SAM" id="Phobius"/>
    </source>
</evidence>
<feature type="compositionally biased region" description="Basic and acidic residues" evidence="5">
    <location>
        <begin position="1866"/>
        <end position="1882"/>
    </location>
</feature>
<dbReference type="SUPFAM" id="SSF52058">
    <property type="entry name" value="L domain-like"/>
    <property type="match status" value="1"/>
</dbReference>
<feature type="transmembrane region" description="Helical" evidence="6">
    <location>
        <begin position="2089"/>
        <end position="2115"/>
    </location>
</feature>
<feature type="domain" description="Receptor ligand binding region" evidence="7">
    <location>
        <begin position="83"/>
        <end position="245"/>
    </location>
</feature>
<protein>
    <recommendedName>
        <fullName evidence="10">Receptor ligand binding region domain-containing protein</fullName>
    </recommendedName>
</protein>
<feature type="region of interest" description="Disordered" evidence="5">
    <location>
        <begin position="2940"/>
        <end position="2991"/>
    </location>
</feature>
<feature type="compositionally biased region" description="Basic and acidic residues" evidence="5">
    <location>
        <begin position="1828"/>
        <end position="1839"/>
    </location>
</feature>
<dbReference type="PhylomeDB" id="A0A0G4HBE6"/>
<accession>A0A0G4HBE6</accession>
<dbReference type="InterPro" id="IPR009030">
    <property type="entry name" value="Growth_fac_rcpt_cys_sf"/>
</dbReference>
<feature type="compositionally biased region" description="Polar residues" evidence="5">
    <location>
        <begin position="2853"/>
        <end position="2862"/>
    </location>
</feature>
<dbReference type="Gene3D" id="3.40.50.2300">
    <property type="match status" value="2"/>
</dbReference>
<feature type="transmembrane region" description="Helical" evidence="6">
    <location>
        <begin position="1558"/>
        <end position="1578"/>
    </location>
</feature>
<feature type="region of interest" description="Disordered" evidence="5">
    <location>
        <begin position="2541"/>
        <end position="2587"/>
    </location>
</feature>
<evidence type="ECO:0000259" key="8">
    <source>
        <dbReference type="Pfam" id="PF07699"/>
    </source>
</evidence>
<feature type="transmembrane region" description="Helical" evidence="6">
    <location>
        <begin position="1629"/>
        <end position="1651"/>
    </location>
</feature>
<name>A0A0G4HBE6_9ALVE</name>
<dbReference type="SUPFAM" id="SSF53822">
    <property type="entry name" value="Periplasmic binding protein-like I"/>
    <property type="match status" value="1"/>
</dbReference>
<dbReference type="SUPFAM" id="SSF57184">
    <property type="entry name" value="Growth factor receptor domain"/>
    <property type="match status" value="1"/>
</dbReference>
<feature type="compositionally biased region" description="Basic and acidic residues" evidence="5">
    <location>
        <begin position="2619"/>
        <end position="2630"/>
    </location>
</feature>
<feature type="region of interest" description="Disordered" evidence="5">
    <location>
        <begin position="1672"/>
        <end position="1692"/>
    </location>
</feature>
<dbReference type="CDD" id="cd06268">
    <property type="entry name" value="PBP1_ABC_transporter_LIVBP-like"/>
    <property type="match status" value="1"/>
</dbReference>
<dbReference type="InterPro" id="IPR011641">
    <property type="entry name" value="Tyr-kin_ephrin_A/B_rcpt-like"/>
</dbReference>
<feature type="compositionally biased region" description="Low complexity" evidence="5">
    <location>
        <begin position="2947"/>
        <end position="2960"/>
    </location>
</feature>
<gene>
    <name evidence="9" type="ORF">Cvel_932</name>
</gene>
<dbReference type="InterPro" id="IPR032675">
    <property type="entry name" value="LRR_dom_sf"/>
</dbReference>
<dbReference type="EMBL" id="CDMZ01002202">
    <property type="protein sequence ID" value="CEM41290.1"/>
    <property type="molecule type" value="Genomic_DNA"/>
</dbReference>
<feature type="region of interest" description="Disordered" evidence="5">
    <location>
        <begin position="1708"/>
        <end position="1779"/>
    </location>
</feature>
<feature type="transmembrane region" description="Helical" evidence="6">
    <location>
        <begin position="1959"/>
        <end position="1978"/>
    </location>
</feature>
<feature type="compositionally biased region" description="Low complexity" evidence="5">
    <location>
        <begin position="1798"/>
        <end position="1809"/>
    </location>
</feature>
<feature type="compositionally biased region" description="Basic and acidic residues" evidence="5">
    <location>
        <begin position="1710"/>
        <end position="1731"/>
    </location>
</feature>
<keyword evidence="2 6" id="KW-0812">Transmembrane</keyword>
<feature type="transmembrane region" description="Helical" evidence="6">
    <location>
        <begin position="1515"/>
        <end position="1537"/>
    </location>
</feature>
<dbReference type="VEuPathDB" id="CryptoDB:Cvel_932"/>
<dbReference type="GO" id="GO:0016020">
    <property type="term" value="C:membrane"/>
    <property type="evidence" value="ECO:0007669"/>
    <property type="project" value="UniProtKB-SubCell"/>
</dbReference>
<feature type="transmembrane region" description="Helical" evidence="6">
    <location>
        <begin position="2021"/>
        <end position="2045"/>
    </location>
</feature>
<dbReference type="InterPro" id="IPR001828">
    <property type="entry name" value="ANF_lig-bd_rcpt"/>
</dbReference>
<dbReference type="Pfam" id="PF01094">
    <property type="entry name" value="ANF_receptor"/>
    <property type="match status" value="1"/>
</dbReference>
<feature type="region of interest" description="Disordered" evidence="5">
    <location>
        <begin position="2602"/>
        <end position="2783"/>
    </location>
</feature>
<organism evidence="9">
    <name type="scientific">Chromera velia CCMP2878</name>
    <dbReference type="NCBI Taxonomy" id="1169474"/>
    <lineage>
        <taxon>Eukaryota</taxon>
        <taxon>Sar</taxon>
        <taxon>Alveolata</taxon>
        <taxon>Colpodellida</taxon>
        <taxon>Chromeraceae</taxon>
        <taxon>Chromera</taxon>
    </lineage>
</organism>
<keyword evidence="4 6" id="KW-0472">Membrane</keyword>
<evidence type="ECO:0000256" key="3">
    <source>
        <dbReference type="ARBA" id="ARBA00022989"/>
    </source>
</evidence>
<dbReference type="CDD" id="cd00185">
    <property type="entry name" value="TNFRSF"/>
    <property type="match status" value="1"/>
</dbReference>
<evidence type="ECO:0000313" key="9">
    <source>
        <dbReference type="EMBL" id="CEM41290.1"/>
    </source>
</evidence>
<evidence type="ECO:0000256" key="5">
    <source>
        <dbReference type="SAM" id="MobiDB-lite"/>
    </source>
</evidence>
<feature type="compositionally biased region" description="Basic and acidic residues" evidence="5">
    <location>
        <begin position="2659"/>
        <end position="2681"/>
    </location>
</feature>
<feature type="region of interest" description="Disordered" evidence="5">
    <location>
        <begin position="1899"/>
        <end position="1950"/>
    </location>
</feature>
<dbReference type="Pfam" id="PF07699">
    <property type="entry name" value="Ephrin_rec_like"/>
    <property type="match status" value="1"/>
</dbReference>
<keyword evidence="3 6" id="KW-1133">Transmembrane helix</keyword>
<feature type="region of interest" description="Disordered" evidence="5">
    <location>
        <begin position="2853"/>
        <end position="2872"/>
    </location>
</feature>
<feature type="transmembrane region" description="Helical" evidence="6">
    <location>
        <begin position="2135"/>
        <end position="2154"/>
    </location>
</feature>
<feature type="region of interest" description="Disordered" evidence="5">
    <location>
        <begin position="2809"/>
        <end position="2831"/>
    </location>
</feature>
<evidence type="ECO:0000256" key="1">
    <source>
        <dbReference type="ARBA" id="ARBA00004370"/>
    </source>
</evidence>
<evidence type="ECO:0000256" key="4">
    <source>
        <dbReference type="ARBA" id="ARBA00023136"/>
    </source>
</evidence>